<name>A0A6J5Z045_9ZZZZ</name>
<accession>A0A6J5Z045</accession>
<sequence length="297" mass="33533">MGPTVHFIVPAFGASPYLSETLDSIVKATDESVPITVLDDATPSTHVWDATKPFYDRVVYERNDTNLGIAANFARAFEISTGDFTVIVGSDDRILPNYLPQLQRSLIQHPQATLVHPKVRVINELGNTVNPLADRVKAFIQKRFANQQSLNGVELIDRLLVGDWMYFPAIAWRTQEVSRHHWNGRLKTACDLDFLLRLAADKAQFAYSPTVSFEYRRHKYSISSALAANGVRLAEELSVHATFLRLHGQDAPWKTRVLCRMAITIRLHGLWMALSASLRNPKLSWSLLRVSLRLIKS</sequence>
<feature type="domain" description="Glycosyltransferase 2-like" evidence="1">
    <location>
        <begin position="7"/>
        <end position="124"/>
    </location>
</feature>
<dbReference type="CDD" id="cd00761">
    <property type="entry name" value="Glyco_tranf_GTA_type"/>
    <property type="match status" value="1"/>
</dbReference>
<reference evidence="2" key="1">
    <citation type="submission" date="2020-05" db="EMBL/GenBank/DDBJ databases">
        <authorList>
            <person name="Chiriac C."/>
            <person name="Salcher M."/>
            <person name="Ghai R."/>
            <person name="Kavagutti S V."/>
        </authorList>
    </citation>
    <scope>NUCLEOTIDE SEQUENCE</scope>
</reference>
<protein>
    <submittedName>
        <fullName evidence="2">Unannotated protein</fullName>
    </submittedName>
</protein>
<evidence type="ECO:0000259" key="1">
    <source>
        <dbReference type="Pfam" id="PF00535"/>
    </source>
</evidence>
<dbReference type="EMBL" id="CAESAJ010000045">
    <property type="protein sequence ID" value="CAB4335921.1"/>
    <property type="molecule type" value="Genomic_DNA"/>
</dbReference>
<proteinExistence type="predicted"/>
<organism evidence="2">
    <name type="scientific">freshwater metagenome</name>
    <dbReference type="NCBI Taxonomy" id="449393"/>
    <lineage>
        <taxon>unclassified sequences</taxon>
        <taxon>metagenomes</taxon>
        <taxon>ecological metagenomes</taxon>
    </lineage>
</organism>
<dbReference type="Gene3D" id="3.90.550.10">
    <property type="entry name" value="Spore Coat Polysaccharide Biosynthesis Protein SpsA, Chain A"/>
    <property type="match status" value="1"/>
</dbReference>
<dbReference type="InterPro" id="IPR001173">
    <property type="entry name" value="Glyco_trans_2-like"/>
</dbReference>
<dbReference type="Pfam" id="PF00535">
    <property type="entry name" value="Glycos_transf_2"/>
    <property type="match status" value="1"/>
</dbReference>
<gene>
    <name evidence="2" type="ORF">UFOPK3770_00564</name>
</gene>
<dbReference type="SUPFAM" id="SSF53448">
    <property type="entry name" value="Nucleotide-diphospho-sugar transferases"/>
    <property type="match status" value="1"/>
</dbReference>
<evidence type="ECO:0000313" key="2">
    <source>
        <dbReference type="EMBL" id="CAB4335921.1"/>
    </source>
</evidence>
<dbReference type="InterPro" id="IPR029044">
    <property type="entry name" value="Nucleotide-diphossugar_trans"/>
</dbReference>
<dbReference type="AlphaFoldDB" id="A0A6J5Z045"/>